<accession>A0A850PE76</accession>
<dbReference type="Proteomes" id="UP000585665">
    <property type="component" value="Unassembled WGS sequence"/>
</dbReference>
<keyword evidence="3" id="KW-1185">Reference proteome</keyword>
<reference evidence="2 3" key="1">
    <citation type="submission" date="2020-06" db="EMBL/GenBank/DDBJ databases">
        <title>Description of novel acetic acid bacteria.</title>
        <authorList>
            <person name="Sombolestani A."/>
        </authorList>
    </citation>
    <scope>NUCLEOTIDE SEQUENCE [LARGE SCALE GENOMIC DNA]</scope>
    <source>
        <strain evidence="2 3">LMG 27010</strain>
    </source>
</reference>
<comment type="caution">
    <text evidence="2">The sequence shown here is derived from an EMBL/GenBank/DDBJ whole genome shotgun (WGS) entry which is preliminary data.</text>
</comment>
<sequence>MHFTNGLINTPTTLSPPHASDDPPPLIAARALPPLSVDGPVFRTANAAAWTSGFATASGA</sequence>
<gene>
    <name evidence="2" type="ORF">HUK82_06630</name>
</gene>
<proteinExistence type="predicted"/>
<feature type="region of interest" description="Disordered" evidence="1">
    <location>
        <begin position="1"/>
        <end position="25"/>
    </location>
</feature>
<organism evidence="2 3">
    <name type="scientific">Ameyamaea chiangmaiensis</name>
    <dbReference type="NCBI Taxonomy" id="442969"/>
    <lineage>
        <taxon>Bacteria</taxon>
        <taxon>Pseudomonadati</taxon>
        <taxon>Pseudomonadota</taxon>
        <taxon>Alphaproteobacteria</taxon>
        <taxon>Acetobacterales</taxon>
        <taxon>Acetobacteraceae</taxon>
        <taxon>Ameyamaea</taxon>
    </lineage>
</organism>
<evidence type="ECO:0000313" key="2">
    <source>
        <dbReference type="EMBL" id="NVN40242.1"/>
    </source>
</evidence>
<dbReference type="RefSeq" id="WP_176613213.1">
    <property type="nucleotide sequence ID" value="NZ_JABXXR010000033.1"/>
</dbReference>
<dbReference type="EMBL" id="JABXXR010000033">
    <property type="protein sequence ID" value="NVN40242.1"/>
    <property type="molecule type" value="Genomic_DNA"/>
</dbReference>
<feature type="compositionally biased region" description="Polar residues" evidence="1">
    <location>
        <begin position="1"/>
        <end position="15"/>
    </location>
</feature>
<dbReference type="AlphaFoldDB" id="A0A850PE76"/>
<evidence type="ECO:0000313" key="3">
    <source>
        <dbReference type="Proteomes" id="UP000585665"/>
    </source>
</evidence>
<evidence type="ECO:0000256" key="1">
    <source>
        <dbReference type="SAM" id="MobiDB-lite"/>
    </source>
</evidence>
<protein>
    <submittedName>
        <fullName evidence="2">Uncharacterized protein</fullName>
    </submittedName>
</protein>
<name>A0A850PE76_9PROT</name>